<evidence type="ECO:0000256" key="1">
    <source>
        <dbReference type="ARBA" id="ARBA00004288"/>
    </source>
</evidence>
<dbReference type="GO" id="GO:0030436">
    <property type="term" value="P:asexual sporulation"/>
    <property type="evidence" value="ECO:0007669"/>
    <property type="project" value="InterPro"/>
</dbReference>
<evidence type="ECO:0000256" key="3">
    <source>
        <dbReference type="ARBA" id="ARBA00022969"/>
    </source>
</evidence>
<gene>
    <name evidence="4" type="ORF">A8990_1371</name>
</gene>
<reference evidence="4 5" key="1">
    <citation type="submission" date="2018-08" db="EMBL/GenBank/DDBJ databases">
        <title>Genomic Encyclopedia of Type Strains, Phase III (KMG-III): the genomes of soil and plant-associated and newly described type strains.</title>
        <authorList>
            <person name="Whitman W."/>
        </authorList>
    </citation>
    <scope>NUCLEOTIDE SEQUENCE [LARGE SCALE GENOMIC DNA]</scope>
    <source>
        <strain evidence="4 5">CGMCC 1.10966</strain>
    </source>
</reference>
<comment type="caution">
    <text evidence="4">The sequence shown here is derived from an EMBL/GenBank/DDBJ whole genome shotgun (WGS) entry which is preliminary data.</text>
</comment>
<dbReference type="NCBIfam" id="TIGR02861">
    <property type="entry name" value="SASP_H"/>
    <property type="match status" value="1"/>
</dbReference>
<dbReference type="NCBIfam" id="NF002867">
    <property type="entry name" value="PRK03174.1"/>
    <property type="match status" value="1"/>
</dbReference>
<proteinExistence type="inferred from homology"/>
<dbReference type="Pfam" id="PF08141">
    <property type="entry name" value="SspH"/>
    <property type="match status" value="1"/>
</dbReference>
<keyword evidence="3" id="KW-0749">Sporulation</keyword>
<protein>
    <submittedName>
        <fullName evidence="4">Small acid-soluble spore protein H (Minor)</fullName>
    </submittedName>
</protein>
<name>A0A3D9R485_9BACL</name>
<dbReference type="InterPro" id="IPR012610">
    <property type="entry name" value="SASP_SspH"/>
</dbReference>
<accession>A0A3D9R485</accession>
<evidence type="ECO:0000256" key="2">
    <source>
        <dbReference type="ARBA" id="ARBA00006573"/>
    </source>
</evidence>
<dbReference type="HAMAP" id="MF_00667">
    <property type="entry name" value="SspH"/>
    <property type="match status" value="1"/>
</dbReference>
<dbReference type="Proteomes" id="UP000256304">
    <property type="component" value="Unassembled WGS sequence"/>
</dbReference>
<dbReference type="OrthoDB" id="1683648at2"/>
<comment type="subcellular location">
    <subcellularLocation>
        <location evidence="1">Spore core</location>
    </subcellularLocation>
</comment>
<dbReference type="GO" id="GO:0042601">
    <property type="term" value="C:endospore-forming forespore"/>
    <property type="evidence" value="ECO:0007669"/>
    <property type="project" value="InterPro"/>
</dbReference>
<comment type="similarity">
    <text evidence="2">Belongs to the SspH family.</text>
</comment>
<sequence length="75" mass="8462">MNAQRAQEIAESATMVNVTYDGNPIYIQHVDAENETARIYPLDQPNQEITVSLNSLIEPSPFQSDGIHMVCDRRD</sequence>
<keyword evidence="5" id="KW-1185">Reference proteome</keyword>
<dbReference type="RefSeq" id="WP_116191567.1">
    <property type="nucleotide sequence ID" value="NZ_QTTN01000037.1"/>
</dbReference>
<dbReference type="AlphaFoldDB" id="A0A3D9R485"/>
<evidence type="ECO:0000313" key="5">
    <source>
        <dbReference type="Proteomes" id="UP000256304"/>
    </source>
</evidence>
<organism evidence="4 5">
    <name type="scientific">Paenibacillus taihuensis</name>
    <dbReference type="NCBI Taxonomy" id="1156355"/>
    <lineage>
        <taxon>Bacteria</taxon>
        <taxon>Bacillati</taxon>
        <taxon>Bacillota</taxon>
        <taxon>Bacilli</taxon>
        <taxon>Bacillales</taxon>
        <taxon>Paenibacillaceae</taxon>
        <taxon>Paenibacillus</taxon>
    </lineage>
</organism>
<dbReference type="EMBL" id="QTTN01000037">
    <property type="protein sequence ID" value="REE68667.1"/>
    <property type="molecule type" value="Genomic_DNA"/>
</dbReference>
<dbReference type="GO" id="GO:0030435">
    <property type="term" value="P:sporulation resulting in formation of a cellular spore"/>
    <property type="evidence" value="ECO:0007669"/>
    <property type="project" value="UniProtKB-KW"/>
</dbReference>
<evidence type="ECO:0000313" key="4">
    <source>
        <dbReference type="EMBL" id="REE68667.1"/>
    </source>
</evidence>